<gene>
    <name evidence="2" type="ORF">SeMB42_g02360</name>
</gene>
<keyword evidence="3" id="KW-1185">Reference proteome</keyword>
<proteinExistence type="predicted"/>
<accession>A0A507DEV5</accession>
<dbReference type="Proteomes" id="UP000317494">
    <property type="component" value="Unassembled WGS sequence"/>
</dbReference>
<protein>
    <submittedName>
        <fullName evidence="2">Uncharacterized protein</fullName>
    </submittedName>
</protein>
<name>A0A507DEV5_9FUNG</name>
<dbReference type="EMBL" id="QEAN01000072">
    <property type="protein sequence ID" value="TPX50094.1"/>
    <property type="molecule type" value="Genomic_DNA"/>
</dbReference>
<reference evidence="2 3" key="1">
    <citation type="journal article" date="2019" name="Sci. Rep.">
        <title>Comparative genomics of chytrid fungi reveal insights into the obligate biotrophic and pathogenic lifestyle of Synchytrium endobioticum.</title>
        <authorList>
            <person name="van de Vossenberg B.T.L.H."/>
            <person name="Warris S."/>
            <person name="Nguyen H.D.T."/>
            <person name="van Gent-Pelzer M.P.E."/>
            <person name="Joly D.L."/>
            <person name="van de Geest H.C."/>
            <person name="Bonants P.J.M."/>
            <person name="Smith D.S."/>
            <person name="Levesque C.A."/>
            <person name="van der Lee T.A.J."/>
        </authorList>
    </citation>
    <scope>NUCLEOTIDE SEQUENCE [LARGE SCALE GENOMIC DNA]</scope>
    <source>
        <strain evidence="2 3">MB42</strain>
    </source>
</reference>
<sequence length="198" mass="20988">MSTKSLLLSCVLVGAMLITDVSGCRAFQFSSNEMDRAVYTVAQDVTANCCNSVGGVTSFDKGLGLSMCSVPQGKNPTEWHNSWAKCAKTFTEKSCGGTLVIPNSNDPTVANGPRVPDSQYFAAACRKEGGGIVQDSTKYCCYGQGQSMIYSDKCGQCAIPSKYSAAYDGCCKNAKLASVMYKTFDAAPTFQQCSPITA</sequence>
<dbReference type="VEuPathDB" id="FungiDB:SeMB42_g02360"/>
<evidence type="ECO:0000313" key="2">
    <source>
        <dbReference type="EMBL" id="TPX50094.1"/>
    </source>
</evidence>
<evidence type="ECO:0000313" key="3">
    <source>
        <dbReference type="Proteomes" id="UP000317494"/>
    </source>
</evidence>
<keyword evidence="1" id="KW-0732">Signal</keyword>
<comment type="caution">
    <text evidence="2">The sequence shown here is derived from an EMBL/GenBank/DDBJ whole genome shotgun (WGS) entry which is preliminary data.</text>
</comment>
<feature type="chain" id="PRO_5021373805" evidence="1">
    <location>
        <begin position="27"/>
        <end position="198"/>
    </location>
</feature>
<evidence type="ECO:0000256" key="1">
    <source>
        <dbReference type="SAM" id="SignalP"/>
    </source>
</evidence>
<feature type="signal peptide" evidence="1">
    <location>
        <begin position="1"/>
        <end position="26"/>
    </location>
</feature>
<organism evidence="2 3">
    <name type="scientific">Synchytrium endobioticum</name>
    <dbReference type="NCBI Taxonomy" id="286115"/>
    <lineage>
        <taxon>Eukaryota</taxon>
        <taxon>Fungi</taxon>
        <taxon>Fungi incertae sedis</taxon>
        <taxon>Chytridiomycota</taxon>
        <taxon>Chytridiomycota incertae sedis</taxon>
        <taxon>Chytridiomycetes</taxon>
        <taxon>Synchytriales</taxon>
        <taxon>Synchytriaceae</taxon>
        <taxon>Synchytrium</taxon>
    </lineage>
</organism>
<dbReference type="AlphaFoldDB" id="A0A507DEV5"/>